<dbReference type="SUPFAM" id="SSF52047">
    <property type="entry name" value="RNI-like"/>
    <property type="match status" value="1"/>
</dbReference>
<sequence length="265" mass="30513">MSLLPPELYREIATNLRAPTHRSELLSLSLVSKFWSNESQRILFRRFCHLGHTDTDEESERDRKVHIQFLRTILEHPQRLGRYVESYAQCGLACDRQSVSDARYSEADWKMEIYLWDLTKKALPAMVNLKHLVFDPALWRASASNSLLTGCSFQLEMISWGCDKDVLDLCSSFLPSQHNLLHLDIGRCPGGTTLLELPLYACPKLSSVLCNFQSMCHVTESRSIKALKMSKNHFGQNALQPLLRHSPALDRVQYLSLWNYALFRQ</sequence>
<protein>
    <recommendedName>
        <fullName evidence="3">F-box domain-containing protein</fullName>
    </recommendedName>
</protein>
<dbReference type="Proteomes" id="UP000567179">
    <property type="component" value="Unassembled WGS sequence"/>
</dbReference>
<evidence type="ECO:0000313" key="1">
    <source>
        <dbReference type="EMBL" id="KAF5321336.1"/>
    </source>
</evidence>
<dbReference type="AlphaFoldDB" id="A0A8H5BDS8"/>
<keyword evidence="2" id="KW-1185">Reference proteome</keyword>
<name>A0A8H5BDS8_9AGAR</name>
<accession>A0A8H5BDS8</accession>
<proteinExistence type="predicted"/>
<comment type="caution">
    <text evidence="1">The sequence shown here is derived from an EMBL/GenBank/DDBJ whole genome shotgun (WGS) entry which is preliminary data.</text>
</comment>
<evidence type="ECO:0008006" key="3">
    <source>
        <dbReference type="Google" id="ProtNLM"/>
    </source>
</evidence>
<evidence type="ECO:0000313" key="2">
    <source>
        <dbReference type="Proteomes" id="UP000567179"/>
    </source>
</evidence>
<organism evidence="1 2">
    <name type="scientific">Psilocybe cf. subviscida</name>
    <dbReference type="NCBI Taxonomy" id="2480587"/>
    <lineage>
        <taxon>Eukaryota</taxon>
        <taxon>Fungi</taxon>
        <taxon>Dikarya</taxon>
        <taxon>Basidiomycota</taxon>
        <taxon>Agaricomycotina</taxon>
        <taxon>Agaricomycetes</taxon>
        <taxon>Agaricomycetidae</taxon>
        <taxon>Agaricales</taxon>
        <taxon>Agaricineae</taxon>
        <taxon>Strophariaceae</taxon>
        <taxon>Psilocybe</taxon>
    </lineage>
</organism>
<gene>
    <name evidence="1" type="ORF">D9619_000012</name>
</gene>
<dbReference type="OrthoDB" id="3232239at2759"/>
<dbReference type="EMBL" id="JAACJJ010000028">
    <property type="protein sequence ID" value="KAF5321336.1"/>
    <property type="molecule type" value="Genomic_DNA"/>
</dbReference>
<reference evidence="1 2" key="1">
    <citation type="journal article" date="2020" name="ISME J.">
        <title>Uncovering the hidden diversity of litter-decomposition mechanisms in mushroom-forming fungi.</title>
        <authorList>
            <person name="Floudas D."/>
            <person name="Bentzer J."/>
            <person name="Ahren D."/>
            <person name="Johansson T."/>
            <person name="Persson P."/>
            <person name="Tunlid A."/>
        </authorList>
    </citation>
    <scope>NUCLEOTIDE SEQUENCE [LARGE SCALE GENOMIC DNA]</scope>
    <source>
        <strain evidence="1 2">CBS 101986</strain>
    </source>
</reference>